<comment type="similarity">
    <text evidence="2">Belongs to the UPP synthase family.</text>
</comment>
<dbReference type="InterPro" id="IPR001441">
    <property type="entry name" value="UPP_synth-like"/>
</dbReference>
<comment type="caution">
    <text evidence="3">The sequence shown here is derived from an EMBL/GenBank/DDBJ whole genome shotgun (WGS) entry which is preliminary data.</text>
</comment>
<dbReference type="NCBIfam" id="TIGR00055">
    <property type="entry name" value="uppS"/>
    <property type="match status" value="1"/>
</dbReference>
<feature type="binding site" evidence="2">
    <location>
        <position position="65"/>
    </location>
    <ligand>
        <name>substrate</name>
    </ligand>
</feature>
<keyword evidence="4" id="KW-1185">Reference proteome</keyword>
<feature type="binding site" evidence="2">
    <location>
        <position position="173"/>
    </location>
    <ligand>
        <name>substrate</name>
    </ligand>
</feature>
<sequence>MPGAAVAPRYVAIITDGNGRWAEARGLPVNDGHSAGADTVKARLRDAAEWGIEELTVYSFSTENWTRSAQEVTGLMRMFAQRIQTETPELKAQGVRMRFIGRRDRITPALLELMDWAEAQTADNTRITLFIAFNYGGRAEIVDAAARFTGGTEEDFAKLLYAPEMHEPDLVIRTSGEQRLSNYLLWQSAYSELVFADELWPDFDRDAFRRTLDQYSDRVRRFGGR</sequence>
<accession>A0A2T4UBG5</accession>
<keyword evidence="1 2" id="KW-0808">Transferase</keyword>
<comment type="cofactor">
    <cofactor evidence="2">
        <name>Mg(2+)</name>
        <dbReference type="ChEBI" id="CHEBI:18420"/>
    </cofactor>
    <text evidence="2">Binds 2 magnesium ions per subunit.</text>
</comment>
<dbReference type="RefSeq" id="WP_107571475.1">
    <property type="nucleotide sequence ID" value="NZ_PYYB01000006.1"/>
</dbReference>
<gene>
    <name evidence="3" type="primary">uppS</name>
    <name evidence="3" type="ORF">C7Y72_22605</name>
</gene>
<evidence type="ECO:0000313" key="3">
    <source>
        <dbReference type="EMBL" id="PTL54200.1"/>
    </source>
</evidence>
<name>A0A2T4UBG5_9ACTN</name>
<dbReference type="InterPro" id="IPR036424">
    <property type="entry name" value="UPP_synth-like_sf"/>
</dbReference>
<comment type="caution">
    <text evidence="2">Lacks conserved residue(s) required for the propagation of feature annotation.</text>
</comment>
<organism evidence="3 4">
    <name type="scientific">Paraconexibacter algicola</name>
    <dbReference type="NCBI Taxonomy" id="2133960"/>
    <lineage>
        <taxon>Bacteria</taxon>
        <taxon>Bacillati</taxon>
        <taxon>Actinomycetota</taxon>
        <taxon>Thermoleophilia</taxon>
        <taxon>Solirubrobacterales</taxon>
        <taxon>Paraconexibacteraceae</taxon>
        <taxon>Paraconexibacter</taxon>
    </lineage>
</organism>
<feature type="binding site" evidence="2">
    <location>
        <position position="21"/>
    </location>
    <ligand>
        <name>substrate</name>
    </ligand>
</feature>
<feature type="binding site" evidence="2">
    <location>
        <position position="192"/>
    </location>
    <ligand>
        <name>Mg(2+)</name>
        <dbReference type="ChEBI" id="CHEBI:18420"/>
    </ligand>
</feature>
<dbReference type="CDD" id="cd00475">
    <property type="entry name" value="Cis_IPPS"/>
    <property type="match status" value="1"/>
</dbReference>
<feature type="active site" evidence="2">
    <location>
        <position position="16"/>
    </location>
</feature>
<dbReference type="HAMAP" id="MF_01139">
    <property type="entry name" value="ISPT"/>
    <property type="match status" value="1"/>
</dbReference>
<dbReference type="GO" id="GO:0016094">
    <property type="term" value="P:polyprenol biosynthetic process"/>
    <property type="evidence" value="ECO:0007669"/>
    <property type="project" value="TreeGrafter"/>
</dbReference>
<dbReference type="AlphaFoldDB" id="A0A2T4UBG5"/>
<evidence type="ECO:0000256" key="1">
    <source>
        <dbReference type="ARBA" id="ARBA00022679"/>
    </source>
</evidence>
<comment type="subunit">
    <text evidence="2">Homodimer.</text>
</comment>
<dbReference type="Pfam" id="PF01255">
    <property type="entry name" value="Prenyltransf"/>
    <property type="match status" value="1"/>
</dbReference>
<dbReference type="PANTHER" id="PTHR10291">
    <property type="entry name" value="DEHYDRODOLICHYL DIPHOSPHATE SYNTHASE FAMILY MEMBER"/>
    <property type="match status" value="1"/>
</dbReference>
<keyword evidence="2" id="KW-0460">Magnesium</keyword>
<evidence type="ECO:0000256" key="2">
    <source>
        <dbReference type="HAMAP-Rule" id="MF_01139"/>
    </source>
</evidence>
<keyword evidence="2" id="KW-0479">Metal-binding</keyword>
<feature type="active site" description="Proton acceptor" evidence="2">
    <location>
        <position position="64"/>
    </location>
</feature>
<protein>
    <recommendedName>
        <fullName evidence="2">Isoprenyl transferase</fullName>
        <ecNumber evidence="2">2.5.1.-</ecNumber>
    </recommendedName>
</protein>
<proteinExistence type="inferred from homology"/>
<dbReference type="OrthoDB" id="4191603at2"/>
<reference evidence="3 4" key="1">
    <citation type="submission" date="2018-03" db="EMBL/GenBank/DDBJ databases">
        <title>Aquarubrobacter algicola gen. nov., sp. nov., a novel actinobacterium isolated from shallow eutrophic lake during the end of cyanobacterial harmful algal blooms.</title>
        <authorList>
            <person name="Chun S.J."/>
        </authorList>
    </citation>
    <scope>NUCLEOTIDE SEQUENCE [LARGE SCALE GENOMIC DNA]</scope>
    <source>
        <strain evidence="3 4">Seoho-28</strain>
    </source>
</reference>
<dbReference type="Proteomes" id="UP000240739">
    <property type="component" value="Unassembled WGS sequence"/>
</dbReference>
<feature type="binding site" evidence="2">
    <location>
        <position position="16"/>
    </location>
    <ligand>
        <name>Mg(2+)</name>
        <dbReference type="ChEBI" id="CHEBI:18420"/>
    </ligand>
</feature>
<comment type="function">
    <text evidence="2">Catalyzes the condensation of isopentenyl diphosphate (IPP) with allylic pyrophosphates generating different type of terpenoids.</text>
</comment>
<dbReference type="PANTHER" id="PTHR10291:SF0">
    <property type="entry name" value="DEHYDRODOLICHYL DIPHOSPHATE SYNTHASE 2"/>
    <property type="match status" value="1"/>
</dbReference>
<evidence type="ECO:0000313" key="4">
    <source>
        <dbReference type="Proteomes" id="UP000240739"/>
    </source>
</evidence>
<feature type="binding site" evidence="2">
    <location>
        <position position="67"/>
    </location>
    <ligand>
        <name>substrate</name>
    </ligand>
</feature>
<dbReference type="EC" id="2.5.1.-" evidence="2"/>
<dbReference type="PROSITE" id="PS01066">
    <property type="entry name" value="UPP_SYNTHASE"/>
    <property type="match status" value="1"/>
</dbReference>
<dbReference type="InterPro" id="IPR018520">
    <property type="entry name" value="UPP_synth-like_CS"/>
</dbReference>
<feature type="binding site" evidence="2">
    <location>
        <begin position="179"/>
        <end position="181"/>
    </location>
    <ligand>
        <name>substrate</name>
    </ligand>
</feature>
<dbReference type="SUPFAM" id="SSF64005">
    <property type="entry name" value="Undecaprenyl diphosphate synthase"/>
    <property type="match status" value="1"/>
</dbReference>
<dbReference type="GO" id="GO:0045547">
    <property type="term" value="F:ditrans,polycis-polyprenyl diphosphate synthase [(2E,6E)-farnesyl diphosphate specific] activity"/>
    <property type="evidence" value="ECO:0007669"/>
    <property type="project" value="TreeGrafter"/>
</dbReference>
<dbReference type="GO" id="GO:0000287">
    <property type="term" value="F:magnesium ion binding"/>
    <property type="evidence" value="ECO:0007669"/>
    <property type="project" value="UniProtKB-UniRule"/>
</dbReference>
<dbReference type="Gene3D" id="3.40.1180.10">
    <property type="entry name" value="Decaprenyl diphosphate synthase-like"/>
    <property type="match status" value="1"/>
</dbReference>
<feature type="binding site" evidence="2">
    <location>
        <position position="33"/>
    </location>
    <ligand>
        <name>substrate</name>
    </ligand>
</feature>
<feature type="binding site" evidence="2">
    <location>
        <begin position="17"/>
        <end position="20"/>
    </location>
    <ligand>
        <name>substrate</name>
    </ligand>
</feature>
<dbReference type="EMBL" id="PYYB01000006">
    <property type="protein sequence ID" value="PTL54200.1"/>
    <property type="molecule type" value="Genomic_DNA"/>
</dbReference>
<feature type="binding site" evidence="2">
    <location>
        <begin position="61"/>
        <end position="63"/>
    </location>
    <ligand>
        <name>substrate</name>
    </ligand>
</feature>